<dbReference type="SUPFAM" id="SSF111369">
    <property type="entry name" value="HlyD-like secretion proteins"/>
    <property type="match status" value="1"/>
</dbReference>
<feature type="compositionally biased region" description="Low complexity" evidence="2">
    <location>
        <begin position="439"/>
        <end position="455"/>
    </location>
</feature>
<feature type="region of interest" description="Disordered" evidence="2">
    <location>
        <begin position="369"/>
        <end position="455"/>
    </location>
</feature>
<feature type="compositionally biased region" description="Pro residues" evidence="2">
    <location>
        <begin position="424"/>
        <end position="438"/>
    </location>
</feature>
<sequence length="455" mass="45849">MALQPFRVAALALVAGLVLIGSPACKKGEEASPEQGRKPGKQAMSFPVEVAPVAAERVEYAVPAVGSVEAFEQVQLTARVAGVVEAVRFMEGDEVKAGQVLVEIDPARYNLAVRAARATLDRMTATQAEAAAGLERREAEGAEGVFSKEDVASWRSRAATTAAQVAEAKIAVDQALLNLRDAYVRAPIPGKIQTRTVQTGQHVAVGTVLATLLRRDPLLLRFQIPAADAPRVRPGMEARFAVKGDARTYTAKLTHVADAADPATRMVAATGEVQGEGKDLLRPGTFAEVTVPVGASGDAPVIPQTAVRPSERGFLAYVVDGTTARERVLSLGLRTADGRVEVKSGLSVGERLVVRGAEALRDGAQVRIATPGSLPGGQAAGHAGEGAGAAPGAPAGAAPGSPAGAAPGSPAGAAPGASAGAAPGAPPPTLPAGSPPAPAGSAPATSPASSTRSAP</sequence>
<organism evidence="6 7">
    <name type="scientific">Sorangium cellulosum So0157-2</name>
    <dbReference type="NCBI Taxonomy" id="1254432"/>
    <lineage>
        <taxon>Bacteria</taxon>
        <taxon>Pseudomonadati</taxon>
        <taxon>Myxococcota</taxon>
        <taxon>Polyangia</taxon>
        <taxon>Polyangiales</taxon>
        <taxon>Polyangiaceae</taxon>
        <taxon>Sorangium</taxon>
    </lineage>
</organism>
<evidence type="ECO:0000259" key="4">
    <source>
        <dbReference type="Pfam" id="PF25917"/>
    </source>
</evidence>
<dbReference type="OrthoDB" id="9772050at2"/>
<evidence type="ECO:0000313" key="7">
    <source>
        <dbReference type="Proteomes" id="UP000014803"/>
    </source>
</evidence>
<dbReference type="PATRIC" id="fig|1254432.3.peg.7361"/>
<keyword evidence="3" id="KW-0732">Signal</keyword>
<gene>
    <name evidence="6" type="ORF">SCE1572_32485</name>
</gene>
<dbReference type="Gene3D" id="2.40.420.20">
    <property type="match status" value="1"/>
</dbReference>
<dbReference type="InterPro" id="IPR058625">
    <property type="entry name" value="MdtA-like_BSH"/>
</dbReference>
<proteinExistence type="inferred from homology"/>
<name>S4XJG6_SORCE</name>
<dbReference type="Gene3D" id="2.40.50.100">
    <property type="match status" value="1"/>
</dbReference>
<dbReference type="GO" id="GO:0015562">
    <property type="term" value="F:efflux transmembrane transporter activity"/>
    <property type="evidence" value="ECO:0007669"/>
    <property type="project" value="TreeGrafter"/>
</dbReference>
<evidence type="ECO:0000256" key="2">
    <source>
        <dbReference type="SAM" id="MobiDB-lite"/>
    </source>
</evidence>
<evidence type="ECO:0000313" key="6">
    <source>
        <dbReference type="EMBL" id="AGP32661.1"/>
    </source>
</evidence>
<dbReference type="Gene3D" id="1.10.287.470">
    <property type="entry name" value="Helix hairpin bin"/>
    <property type="match status" value="1"/>
</dbReference>
<feature type="domain" description="Multidrug resistance protein MdtA-like barrel-sandwich hybrid" evidence="4">
    <location>
        <begin position="72"/>
        <end position="210"/>
    </location>
</feature>
<dbReference type="STRING" id="1254432.SCE1572_32485"/>
<evidence type="ECO:0000259" key="5">
    <source>
        <dbReference type="Pfam" id="PF25954"/>
    </source>
</evidence>
<dbReference type="GO" id="GO:1990281">
    <property type="term" value="C:efflux pump complex"/>
    <property type="evidence" value="ECO:0007669"/>
    <property type="project" value="TreeGrafter"/>
</dbReference>
<reference evidence="6 7" key="1">
    <citation type="journal article" date="2013" name="Sci. Rep.">
        <title>Extraordinary expansion of a Sorangium cellulosum genome from an alkaline milieu.</title>
        <authorList>
            <person name="Han K."/>
            <person name="Li Z.F."/>
            <person name="Peng R."/>
            <person name="Zhu L.P."/>
            <person name="Zhou T."/>
            <person name="Wang L.G."/>
            <person name="Li S.G."/>
            <person name="Zhang X.B."/>
            <person name="Hu W."/>
            <person name="Wu Z.H."/>
            <person name="Qin N."/>
            <person name="Li Y.Z."/>
        </authorList>
    </citation>
    <scope>NUCLEOTIDE SEQUENCE [LARGE SCALE GENOMIC DNA]</scope>
    <source>
        <strain evidence="6 7">So0157-2</strain>
    </source>
</reference>
<dbReference type="InterPro" id="IPR058792">
    <property type="entry name" value="Beta-barrel_RND_2"/>
</dbReference>
<comment type="similarity">
    <text evidence="1">Belongs to the membrane fusion protein (MFP) (TC 8.A.1) family.</text>
</comment>
<accession>S4XJG6</accession>
<dbReference type="RefSeq" id="WP_020738401.1">
    <property type="nucleotide sequence ID" value="NC_021658.1"/>
</dbReference>
<feature type="compositionally biased region" description="Low complexity" evidence="2">
    <location>
        <begin position="390"/>
        <end position="423"/>
    </location>
</feature>
<feature type="signal peptide" evidence="3">
    <location>
        <begin position="1"/>
        <end position="26"/>
    </location>
</feature>
<dbReference type="EMBL" id="CP003969">
    <property type="protein sequence ID" value="AGP32661.1"/>
    <property type="molecule type" value="Genomic_DNA"/>
</dbReference>
<dbReference type="KEGG" id="scu:SCE1572_32485"/>
<evidence type="ECO:0000256" key="3">
    <source>
        <dbReference type="SAM" id="SignalP"/>
    </source>
</evidence>
<evidence type="ECO:0000256" key="1">
    <source>
        <dbReference type="ARBA" id="ARBA00009477"/>
    </source>
</evidence>
<dbReference type="eggNOG" id="COG0845">
    <property type="taxonomic scope" value="Bacteria"/>
</dbReference>
<feature type="chain" id="PRO_5004525507" evidence="3">
    <location>
        <begin position="27"/>
        <end position="455"/>
    </location>
</feature>
<feature type="compositionally biased region" description="Gly residues" evidence="2">
    <location>
        <begin position="374"/>
        <end position="389"/>
    </location>
</feature>
<dbReference type="PANTHER" id="PTHR30469">
    <property type="entry name" value="MULTIDRUG RESISTANCE PROTEIN MDTA"/>
    <property type="match status" value="1"/>
</dbReference>
<dbReference type="AlphaFoldDB" id="S4XJG6"/>
<dbReference type="HOGENOM" id="CLU_018816_1_2_7"/>
<dbReference type="Pfam" id="PF25954">
    <property type="entry name" value="Beta-barrel_RND_2"/>
    <property type="match status" value="1"/>
</dbReference>
<dbReference type="Proteomes" id="UP000014803">
    <property type="component" value="Chromosome"/>
</dbReference>
<dbReference type="PANTHER" id="PTHR30469:SF15">
    <property type="entry name" value="HLYD FAMILY OF SECRETION PROTEINS"/>
    <property type="match status" value="1"/>
</dbReference>
<dbReference type="Gene3D" id="2.40.30.170">
    <property type="match status" value="1"/>
</dbReference>
<dbReference type="InterPro" id="IPR006143">
    <property type="entry name" value="RND_pump_MFP"/>
</dbReference>
<protein>
    <submittedName>
        <fullName evidence="6">Hemolysin D</fullName>
    </submittedName>
</protein>
<feature type="domain" description="CusB-like beta-barrel" evidence="5">
    <location>
        <begin position="221"/>
        <end position="291"/>
    </location>
</feature>
<dbReference type="Pfam" id="PF25917">
    <property type="entry name" value="BSH_RND"/>
    <property type="match status" value="1"/>
</dbReference>
<dbReference type="NCBIfam" id="TIGR01730">
    <property type="entry name" value="RND_mfp"/>
    <property type="match status" value="1"/>
</dbReference>